<dbReference type="InterPro" id="IPR014586">
    <property type="entry name" value="UCP033909"/>
</dbReference>
<keyword evidence="3" id="KW-1185">Reference proteome</keyword>
<comment type="caution">
    <text evidence="2">The sequence shown here is derived from an EMBL/GenBank/DDBJ whole genome shotgun (WGS) entry which is preliminary data.</text>
</comment>
<feature type="chain" id="PRO_5045962762" evidence="1">
    <location>
        <begin position="21"/>
        <end position="375"/>
    </location>
</feature>
<accession>A0ABU8BX46</accession>
<dbReference type="PANTHER" id="PTHR36513:SF1">
    <property type="entry name" value="TRANSMEMBRANE PROTEIN"/>
    <property type="match status" value="1"/>
</dbReference>
<sequence length="375" mass="40432">MTFHRLFLILGLTAALAACAQRGKITLLPVAAEVGQVERIFIGTTRAFDPELGSFGTGRSEKEAWARYDISVPPDRKLGTITFPGRHAKPDPQKHFLTTSVMIHENAAAFSRELRATLTALPRGKRDAVIYVHGFNNTFAEGIYRIAQLSNDLDMPGVTLHYSWPSVGNPLGYVADRDSAMFARDGLELLIREAAASGAERIVLVAHSMGSALTMETLRQIAIRGDARLKQKLDAVILISPDVDVDLFRTQAKSFGPLPQPFLIFGSDRDTLLGLSARLTGQPERLGNLRDVSRVADLKVTFVDTQAFNAGAGHFNVGDSPALLQLLSRIRDVDAAFGADQKGRVGLLPGVVLTVQSATQVVLAPVGAVAQGLTE</sequence>
<keyword evidence="2" id="KW-0378">Hydrolase</keyword>
<feature type="signal peptide" evidence="1">
    <location>
        <begin position="1"/>
        <end position="20"/>
    </location>
</feature>
<evidence type="ECO:0000256" key="1">
    <source>
        <dbReference type="SAM" id="SignalP"/>
    </source>
</evidence>
<keyword evidence="1" id="KW-0732">Signal</keyword>
<dbReference type="EMBL" id="JBALHR010000009">
    <property type="protein sequence ID" value="MEH7829274.1"/>
    <property type="molecule type" value="Genomic_DNA"/>
</dbReference>
<gene>
    <name evidence="2" type="ORF">V6590_14055</name>
</gene>
<dbReference type="PANTHER" id="PTHR36513">
    <property type="entry name" value="ABC TRANSMEMBRANE TYPE-1 DOMAIN-CONTAINING PROTEIN"/>
    <property type="match status" value="1"/>
</dbReference>
<dbReference type="Pfam" id="PF05990">
    <property type="entry name" value="DUF900"/>
    <property type="match status" value="1"/>
</dbReference>
<protein>
    <submittedName>
        <fullName evidence="2">Alpha/beta fold hydrolase</fullName>
    </submittedName>
</protein>
<dbReference type="RefSeq" id="WP_335424155.1">
    <property type="nucleotide sequence ID" value="NZ_JBALHR010000009.1"/>
</dbReference>
<dbReference type="GO" id="GO:0016787">
    <property type="term" value="F:hydrolase activity"/>
    <property type="evidence" value="ECO:0007669"/>
    <property type="project" value="UniProtKB-KW"/>
</dbReference>
<name>A0ABU8BX46_9RHOB</name>
<organism evidence="2 3">
    <name type="scientific">Gemmobacter denitrificans</name>
    <dbReference type="NCBI Taxonomy" id="3123040"/>
    <lineage>
        <taxon>Bacteria</taxon>
        <taxon>Pseudomonadati</taxon>
        <taxon>Pseudomonadota</taxon>
        <taxon>Alphaproteobacteria</taxon>
        <taxon>Rhodobacterales</taxon>
        <taxon>Paracoccaceae</taxon>
        <taxon>Gemmobacter</taxon>
    </lineage>
</organism>
<dbReference type="SUPFAM" id="SSF53474">
    <property type="entry name" value="alpha/beta-Hydrolases"/>
    <property type="match status" value="1"/>
</dbReference>
<dbReference type="Proteomes" id="UP001431963">
    <property type="component" value="Unassembled WGS sequence"/>
</dbReference>
<proteinExistence type="predicted"/>
<evidence type="ECO:0000313" key="2">
    <source>
        <dbReference type="EMBL" id="MEH7829274.1"/>
    </source>
</evidence>
<dbReference type="InterPro" id="IPR029058">
    <property type="entry name" value="AB_hydrolase_fold"/>
</dbReference>
<dbReference type="Gene3D" id="3.40.50.1820">
    <property type="entry name" value="alpha/beta hydrolase"/>
    <property type="match status" value="1"/>
</dbReference>
<dbReference type="PIRSF" id="PIRSF033909">
    <property type="entry name" value="UCP033909"/>
    <property type="match status" value="1"/>
</dbReference>
<dbReference type="InterPro" id="IPR010297">
    <property type="entry name" value="DUF900_hydrolase"/>
</dbReference>
<reference evidence="2" key="1">
    <citation type="submission" date="2024-02" db="EMBL/GenBank/DDBJ databases">
        <title>Genome sequences of strain Gemmobacter sp. JM10B15.</title>
        <authorList>
            <person name="Zhang M."/>
        </authorList>
    </citation>
    <scope>NUCLEOTIDE SEQUENCE</scope>
    <source>
        <strain evidence="2">JM10B15</strain>
    </source>
</reference>
<dbReference type="PROSITE" id="PS51257">
    <property type="entry name" value="PROKAR_LIPOPROTEIN"/>
    <property type="match status" value="1"/>
</dbReference>
<evidence type="ECO:0000313" key="3">
    <source>
        <dbReference type="Proteomes" id="UP001431963"/>
    </source>
</evidence>